<keyword evidence="9 11" id="KW-0648">Protein biosynthesis</keyword>
<feature type="binding site" evidence="11">
    <location>
        <position position="660"/>
    </location>
    <ligand>
        <name>Zn(2+)</name>
        <dbReference type="ChEBI" id="CHEBI:29105"/>
    </ligand>
</feature>
<comment type="domain">
    <text evidence="11">Consists of three domains; the N-terminal catalytic domain, the editing domain and the C-terminal C-Ala domain. The editing domain removes incorrectly charged amino acids, while the C-Ala domain, along with tRNA(Ala), serves as a bridge to cooperatively bring together the editing and aminoacylation centers thus stimulating deacylation of misacylated tRNAs.</text>
</comment>
<dbReference type="Gene3D" id="6.10.250.550">
    <property type="match status" value="1"/>
</dbReference>
<dbReference type="HAMAP" id="MF_00036_B">
    <property type="entry name" value="Ala_tRNA_synth_B"/>
    <property type="match status" value="1"/>
</dbReference>
<dbReference type="Gene3D" id="3.30.980.10">
    <property type="entry name" value="Threonyl-trna Synthetase, Chain A, domain 2"/>
    <property type="match status" value="1"/>
</dbReference>
<dbReference type="Pfam" id="PF02272">
    <property type="entry name" value="DHHA1"/>
    <property type="match status" value="1"/>
</dbReference>
<dbReference type="CDD" id="cd00673">
    <property type="entry name" value="AlaRS_core"/>
    <property type="match status" value="1"/>
</dbReference>
<comment type="catalytic activity">
    <reaction evidence="11">
        <text>tRNA(Ala) + L-alanine + ATP = L-alanyl-tRNA(Ala) + AMP + diphosphate</text>
        <dbReference type="Rhea" id="RHEA:12540"/>
        <dbReference type="Rhea" id="RHEA-COMP:9657"/>
        <dbReference type="Rhea" id="RHEA-COMP:9923"/>
        <dbReference type="ChEBI" id="CHEBI:30616"/>
        <dbReference type="ChEBI" id="CHEBI:33019"/>
        <dbReference type="ChEBI" id="CHEBI:57972"/>
        <dbReference type="ChEBI" id="CHEBI:78442"/>
        <dbReference type="ChEBI" id="CHEBI:78497"/>
        <dbReference type="ChEBI" id="CHEBI:456215"/>
        <dbReference type="EC" id="6.1.1.7"/>
    </reaction>
</comment>
<evidence type="ECO:0000256" key="7">
    <source>
        <dbReference type="ARBA" id="ARBA00022840"/>
    </source>
</evidence>
<feature type="region of interest" description="Disordered" evidence="13">
    <location>
        <begin position="831"/>
        <end position="850"/>
    </location>
</feature>
<sequence>MSNTTAEIRRAFLDYYADKGHQIVPSSSLVPADDPTLLFTNAGMNQFKDVFLGAEKRSYNKAVSSQRCVRAGGKHNDLENVGYTARHHTFFEMLGNFSFGDYFKKQAIQYAWTFLTDTLGLPKDKLLVTVFHEDDEAFDIWQNDIGLPAEKIIRIATSDNFWSMGDTGPCGPCSEIFYDHGEHIWGGPPGSPEEDGDRFIEIWNLVFMQFNRTADGVMHPLPKPSIDTGMGLERIAAILQNVHSNYEIDIFVKLIAAAAEIVGSDDLQDKSLRVIADHIRSCAFLICDGVMPSNEGRGYVLRRIIRRAVRHGYKLGAQNIFFYRLVDELCVQMGEAYPELTDQKPVIEKVLRTEEEQFSRTLERGMTILNDALSGLSGEVVPGEVVFKLYDTYGFPADLTNDVAREKGFTIDQAGFDAAMEQQRERAQQASNFGKVYNEAVVAKTQSEFTGYSQEQDDTEIVELFDEQGPVTQLEAGQQGVVVLSRTPFYAESGGQVGDSGQLMTDAATFNVTDTVKLNDAVAHKGTATGRLSVGDKVAAKIDSERRGAIKLNHSATHLMHAALKSVLGEHVSQKGSLVDAERLRFDFSHFESVTEAQLLSIENIVNEQIRQNHSLATQLMDLDEAKASGATALFGEKYDEKVRVVSMGPFSMELCGGTHVNQTGDIGLFKILSESGIASGVRRIEAVTGQAALQYVQQQSHRLAQLASTLKTDPAKLETRVQALVEQSKDLEKQVDKLKQQLASHAGSDMASQVVVINGVKLLSAKVEGVEAKSLRAMVDDLKNQLGSAVIVLGLADGAKVSVIAGVTKDLVDKVKAGDLVNFVASQVGGKGGGRPDMAQAGGSQPENLDPALASVRSYLEDKI</sequence>
<keyword evidence="7 11" id="KW-0067">ATP-binding</keyword>
<dbReference type="SUPFAM" id="SSF50447">
    <property type="entry name" value="Translation proteins"/>
    <property type="match status" value="1"/>
</dbReference>
<evidence type="ECO:0000313" key="16">
    <source>
        <dbReference type="Proteomes" id="UP001500359"/>
    </source>
</evidence>
<dbReference type="Pfam" id="PF01411">
    <property type="entry name" value="tRNA-synt_2c"/>
    <property type="match status" value="1"/>
</dbReference>
<evidence type="ECO:0000313" key="15">
    <source>
        <dbReference type="EMBL" id="GAA0857758.1"/>
    </source>
</evidence>
<name>A0ABP3WWG4_9ALTE</name>
<keyword evidence="8 11" id="KW-0694">RNA-binding</keyword>
<dbReference type="NCBIfam" id="TIGR00344">
    <property type="entry name" value="alaS"/>
    <property type="match status" value="1"/>
</dbReference>
<comment type="caution">
    <text evidence="15">The sequence shown here is derived from an EMBL/GenBank/DDBJ whole genome shotgun (WGS) entry which is preliminary data.</text>
</comment>
<comment type="subcellular location">
    <subcellularLocation>
        <location evidence="11">Cytoplasm</location>
    </subcellularLocation>
</comment>
<evidence type="ECO:0000256" key="11">
    <source>
        <dbReference type="HAMAP-Rule" id="MF_00036"/>
    </source>
</evidence>
<dbReference type="InterPro" id="IPR045864">
    <property type="entry name" value="aa-tRNA-synth_II/BPL/LPL"/>
</dbReference>
<dbReference type="InterPro" id="IPR018163">
    <property type="entry name" value="Thr/Ala-tRNA-synth_IIc_edit"/>
</dbReference>
<dbReference type="InterPro" id="IPR009000">
    <property type="entry name" value="Transl_B-barrel_sf"/>
</dbReference>
<feature type="binding site" evidence="11">
    <location>
        <position position="558"/>
    </location>
    <ligand>
        <name>Zn(2+)</name>
        <dbReference type="ChEBI" id="CHEBI:29105"/>
    </ligand>
</feature>
<dbReference type="Gene3D" id="2.40.30.130">
    <property type="match status" value="1"/>
</dbReference>
<dbReference type="InterPro" id="IPR012947">
    <property type="entry name" value="tRNA_SAD"/>
</dbReference>
<evidence type="ECO:0000256" key="1">
    <source>
        <dbReference type="ARBA" id="ARBA00008226"/>
    </source>
</evidence>
<dbReference type="InterPro" id="IPR002318">
    <property type="entry name" value="Ala-tRNA-lgiase_IIc"/>
</dbReference>
<dbReference type="InterPro" id="IPR050058">
    <property type="entry name" value="Ala-tRNA_ligase"/>
</dbReference>
<evidence type="ECO:0000256" key="6">
    <source>
        <dbReference type="ARBA" id="ARBA00022833"/>
    </source>
</evidence>
<keyword evidence="16" id="KW-1185">Reference proteome</keyword>
<dbReference type="SUPFAM" id="SSF55681">
    <property type="entry name" value="Class II aaRS and biotin synthetases"/>
    <property type="match status" value="1"/>
</dbReference>
<comment type="function">
    <text evidence="11">Catalyzes the attachment of alanine to tRNA(Ala) in a two-step reaction: alanine is first activated by ATP to form Ala-AMP and then transferred to the acceptor end of tRNA(Ala). Also edits incorrectly charged Ser-tRNA(Ala) and Gly-tRNA(Ala) via its editing domain.</text>
</comment>
<evidence type="ECO:0000256" key="13">
    <source>
        <dbReference type="SAM" id="MobiDB-lite"/>
    </source>
</evidence>
<reference evidence="16" key="1">
    <citation type="journal article" date="2019" name="Int. J. Syst. Evol. Microbiol.">
        <title>The Global Catalogue of Microorganisms (GCM) 10K type strain sequencing project: providing services to taxonomists for standard genome sequencing and annotation.</title>
        <authorList>
            <consortium name="The Broad Institute Genomics Platform"/>
            <consortium name="The Broad Institute Genome Sequencing Center for Infectious Disease"/>
            <person name="Wu L."/>
            <person name="Ma J."/>
        </authorList>
    </citation>
    <scope>NUCLEOTIDE SEQUENCE [LARGE SCALE GENOMIC DNA]</scope>
    <source>
        <strain evidence="16">JCM 15896</strain>
    </source>
</reference>
<evidence type="ECO:0000256" key="12">
    <source>
        <dbReference type="SAM" id="Coils"/>
    </source>
</evidence>
<dbReference type="Pfam" id="PF07973">
    <property type="entry name" value="tRNA_SAD"/>
    <property type="match status" value="1"/>
</dbReference>
<dbReference type="InterPro" id="IPR018164">
    <property type="entry name" value="Ala-tRNA-synth_IIc_N"/>
</dbReference>
<dbReference type="EC" id="6.1.1.7" evidence="11"/>
<dbReference type="InterPro" id="IPR018162">
    <property type="entry name" value="Ala-tRNA-ligase_IIc_anticod-bd"/>
</dbReference>
<dbReference type="SUPFAM" id="SSF55186">
    <property type="entry name" value="ThrRS/AlaRS common domain"/>
    <property type="match status" value="1"/>
</dbReference>
<dbReference type="GO" id="GO:0016874">
    <property type="term" value="F:ligase activity"/>
    <property type="evidence" value="ECO:0007669"/>
    <property type="project" value="UniProtKB-KW"/>
</dbReference>
<evidence type="ECO:0000259" key="14">
    <source>
        <dbReference type="PROSITE" id="PS50860"/>
    </source>
</evidence>
<evidence type="ECO:0000256" key="5">
    <source>
        <dbReference type="ARBA" id="ARBA00022741"/>
    </source>
</evidence>
<dbReference type="PANTHER" id="PTHR11777">
    <property type="entry name" value="ALANYL-TRNA SYNTHETASE"/>
    <property type="match status" value="1"/>
</dbReference>
<dbReference type="PRINTS" id="PR00980">
    <property type="entry name" value="TRNASYNTHALA"/>
</dbReference>
<organism evidence="15 16">
    <name type="scientific">Aliiglaciecola litoralis</name>
    <dbReference type="NCBI Taxonomy" id="582857"/>
    <lineage>
        <taxon>Bacteria</taxon>
        <taxon>Pseudomonadati</taxon>
        <taxon>Pseudomonadota</taxon>
        <taxon>Gammaproteobacteria</taxon>
        <taxon>Alteromonadales</taxon>
        <taxon>Alteromonadaceae</taxon>
        <taxon>Aliiglaciecola</taxon>
    </lineage>
</organism>
<evidence type="ECO:0000256" key="8">
    <source>
        <dbReference type="ARBA" id="ARBA00022884"/>
    </source>
</evidence>
<evidence type="ECO:0000256" key="10">
    <source>
        <dbReference type="ARBA" id="ARBA00023146"/>
    </source>
</evidence>
<comment type="similarity">
    <text evidence="1 11">Belongs to the class-II aminoacyl-tRNA synthetase family.</text>
</comment>
<dbReference type="Proteomes" id="UP001500359">
    <property type="component" value="Unassembled WGS sequence"/>
</dbReference>
<dbReference type="InterPro" id="IPR003156">
    <property type="entry name" value="DHHA1_dom"/>
</dbReference>
<evidence type="ECO:0000256" key="3">
    <source>
        <dbReference type="ARBA" id="ARBA00022598"/>
    </source>
</evidence>
<gene>
    <name evidence="11 15" type="primary">alaS</name>
    <name evidence="15" type="ORF">GCM10009114_24750</name>
</gene>
<proteinExistence type="inferred from homology"/>
<feature type="binding site" evidence="11">
    <location>
        <position position="554"/>
    </location>
    <ligand>
        <name>Zn(2+)</name>
        <dbReference type="ChEBI" id="CHEBI:29105"/>
    </ligand>
</feature>
<protein>
    <recommendedName>
        <fullName evidence="11">Alanine--tRNA ligase</fullName>
        <ecNumber evidence="11">6.1.1.7</ecNumber>
    </recommendedName>
    <alternativeName>
        <fullName evidence="11">Alanyl-tRNA synthetase</fullName>
        <shortName evidence="11">AlaRS</shortName>
    </alternativeName>
</protein>
<evidence type="ECO:0000256" key="4">
    <source>
        <dbReference type="ARBA" id="ARBA00022723"/>
    </source>
</evidence>
<dbReference type="RefSeq" id="WP_343860422.1">
    <property type="nucleotide sequence ID" value="NZ_BAAAFD010000007.1"/>
</dbReference>
<accession>A0ABP3WWG4</accession>
<keyword evidence="6 11" id="KW-0862">Zinc</keyword>
<dbReference type="EMBL" id="BAAAFD010000007">
    <property type="protein sequence ID" value="GAA0857758.1"/>
    <property type="molecule type" value="Genomic_DNA"/>
</dbReference>
<keyword evidence="10 11" id="KW-0030">Aminoacyl-tRNA synthetase</keyword>
<feature type="binding site" evidence="11">
    <location>
        <position position="656"/>
    </location>
    <ligand>
        <name>Zn(2+)</name>
        <dbReference type="ChEBI" id="CHEBI:29105"/>
    </ligand>
</feature>
<feature type="domain" description="Alanyl-transfer RNA synthetases family profile" evidence="14">
    <location>
        <begin position="3"/>
        <end position="699"/>
    </location>
</feature>
<feature type="coiled-coil region" evidence="12">
    <location>
        <begin position="722"/>
        <end position="749"/>
    </location>
</feature>
<keyword evidence="2 11" id="KW-0820">tRNA-binding</keyword>
<dbReference type="SMART" id="SM00863">
    <property type="entry name" value="tRNA_SAD"/>
    <property type="match status" value="1"/>
</dbReference>
<evidence type="ECO:0000256" key="2">
    <source>
        <dbReference type="ARBA" id="ARBA00022555"/>
    </source>
</evidence>
<dbReference type="InterPro" id="IPR018165">
    <property type="entry name" value="Ala-tRNA-synth_IIc_core"/>
</dbReference>
<dbReference type="PANTHER" id="PTHR11777:SF9">
    <property type="entry name" value="ALANINE--TRNA LIGASE, CYTOPLASMIC"/>
    <property type="match status" value="1"/>
</dbReference>
<keyword evidence="3 11" id="KW-0436">Ligase</keyword>
<keyword evidence="11" id="KW-0963">Cytoplasm</keyword>
<dbReference type="Gene3D" id="3.30.54.20">
    <property type="match status" value="1"/>
</dbReference>
<dbReference type="Gene3D" id="3.10.310.40">
    <property type="match status" value="1"/>
</dbReference>
<dbReference type="PROSITE" id="PS50860">
    <property type="entry name" value="AA_TRNA_LIGASE_II_ALA"/>
    <property type="match status" value="1"/>
</dbReference>
<keyword evidence="5 11" id="KW-0547">Nucleotide-binding</keyword>
<comment type="cofactor">
    <cofactor evidence="11">
        <name>Zn(2+)</name>
        <dbReference type="ChEBI" id="CHEBI:29105"/>
    </cofactor>
    <text evidence="11">Binds 1 zinc ion per subunit.</text>
</comment>
<dbReference type="Gene3D" id="3.30.930.10">
    <property type="entry name" value="Bira Bifunctional Protein, Domain 2"/>
    <property type="match status" value="1"/>
</dbReference>
<dbReference type="InterPro" id="IPR023033">
    <property type="entry name" value="Ala_tRNA_ligase_euk/bac"/>
</dbReference>
<keyword evidence="4 11" id="KW-0479">Metal-binding</keyword>
<evidence type="ECO:0000256" key="9">
    <source>
        <dbReference type="ARBA" id="ARBA00022917"/>
    </source>
</evidence>
<keyword evidence="12" id="KW-0175">Coiled coil</keyword>
<dbReference type="SUPFAM" id="SSF101353">
    <property type="entry name" value="Putative anticodon-binding domain of alanyl-tRNA synthetase (AlaRS)"/>
    <property type="match status" value="1"/>
</dbReference>